<dbReference type="AlphaFoldDB" id="A0A451AEY1"/>
<organism evidence="1">
    <name type="scientific">Candidatus Kentrum sp. TUN</name>
    <dbReference type="NCBI Taxonomy" id="2126343"/>
    <lineage>
        <taxon>Bacteria</taxon>
        <taxon>Pseudomonadati</taxon>
        <taxon>Pseudomonadota</taxon>
        <taxon>Gammaproteobacteria</taxon>
        <taxon>Candidatus Kentrum</taxon>
    </lineage>
</organism>
<accession>A0A451AEY1</accession>
<sequence length="108" mass="12197">MCSLPRVAAAQQPWADIRSPLGAKERTAESTKNMSALRAETERGLALSYAWVLSGFLFFRYVYAKAIYVIPTEGRDLVHQEFLPDRKISPSGRDDSTIICLFPARLYK</sequence>
<gene>
    <name evidence="1" type="ORF">BECKTUN1418D_GA0071000_12732</name>
</gene>
<reference evidence="1" key="1">
    <citation type="submission" date="2019-02" db="EMBL/GenBank/DDBJ databases">
        <authorList>
            <person name="Gruber-Vodicka R. H."/>
            <person name="Seah K. B. B."/>
        </authorList>
    </citation>
    <scope>NUCLEOTIDE SEQUENCE</scope>
    <source>
        <strain evidence="1">BECK_BY1</strain>
    </source>
</reference>
<proteinExistence type="predicted"/>
<dbReference type="EMBL" id="CAADFX010000273">
    <property type="protein sequence ID" value="VFK64578.1"/>
    <property type="molecule type" value="Genomic_DNA"/>
</dbReference>
<name>A0A451AEY1_9GAMM</name>
<evidence type="ECO:0000313" key="1">
    <source>
        <dbReference type="EMBL" id="VFK64578.1"/>
    </source>
</evidence>
<protein>
    <submittedName>
        <fullName evidence="1">Uncharacterized protein</fullName>
    </submittedName>
</protein>